<dbReference type="Gene3D" id="2.40.420.20">
    <property type="match status" value="1"/>
</dbReference>
<dbReference type="Proteomes" id="UP000239920">
    <property type="component" value="Unassembled WGS sequence"/>
</dbReference>
<reference evidence="3 4" key="1">
    <citation type="submission" date="2017-09" db="EMBL/GenBank/DDBJ databases">
        <title>Bacterial strain isolated from the female urinary microbiota.</title>
        <authorList>
            <person name="Thomas-White K."/>
            <person name="Kumar N."/>
            <person name="Forster S."/>
            <person name="Putonti C."/>
            <person name="Lawley T."/>
            <person name="Wolfe A.J."/>
        </authorList>
    </citation>
    <scope>NUCLEOTIDE SEQUENCE [LARGE SCALE GENOMIC DNA]</scope>
    <source>
        <strain evidence="3 4">UMB0683</strain>
    </source>
</reference>
<dbReference type="EMBL" id="PNFV01000002">
    <property type="protein sequence ID" value="PMB83219.1"/>
    <property type="molecule type" value="Genomic_DNA"/>
</dbReference>
<dbReference type="NCBIfam" id="TIGR01730">
    <property type="entry name" value="RND_mfp"/>
    <property type="match status" value="1"/>
</dbReference>
<dbReference type="GO" id="GO:1990281">
    <property type="term" value="C:efflux pump complex"/>
    <property type="evidence" value="ECO:0007669"/>
    <property type="project" value="TreeGrafter"/>
</dbReference>
<dbReference type="SUPFAM" id="SSF111369">
    <property type="entry name" value="HlyD-like secretion proteins"/>
    <property type="match status" value="1"/>
</dbReference>
<keyword evidence="2" id="KW-0175">Coiled coil</keyword>
<dbReference type="Gene3D" id="1.10.287.470">
    <property type="entry name" value="Helix hairpin bin"/>
    <property type="match status" value="1"/>
</dbReference>
<evidence type="ECO:0000313" key="3">
    <source>
        <dbReference type="EMBL" id="PMB83219.1"/>
    </source>
</evidence>
<dbReference type="OrthoDB" id="2142598at2"/>
<gene>
    <name evidence="3" type="ORF">CK797_02665</name>
</gene>
<evidence type="ECO:0000256" key="1">
    <source>
        <dbReference type="ARBA" id="ARBA00009477"/>
    </source>
</evidence>
<dbReference type="PANTHER" id="PTHR30469">
    <property type="entry name" value="MULTIDRUG RESISTANCE PROTEIN MDTA"/>
    <property type="match status" value="1"/>
</dbReference>
<feature type="coiled-coil region" evidence="2">
    <location>
        <begin position="88"/>
        <end position="115"/>
    </location>
</feature>
<dbReference type="GO" id="GO:0015562">
    <property type="term" value="F:efflux transmembrane transporter activity"/>
    <property type="evidence" value="ECO:0007669"/>
    <property type="project" value="TreeGrafter"/>
</dbReference>
<comment type="similarity">
    <text evidence="1">Belongs to the membrane fusion protein (MFP) (TC 8.A.1) family.</text>
</comment>
<evidence type="ECO:0000256" key="2">
    <source>
        <dbReference type="SAM" id="Coils"/>
    </source>
</evidence>
<dbReference type="InterPro" id="IPR006143">
    <property type="entry name" value="RND_pump_MFP"/>
</dbReference>
<protein>
    <submittedName>
        <fullName evidence="3">RND transporter MFP subunit</fullName>
    </submittedName>
</protein>
<accession>A0A2J6NPI3</accession>
<dbReference type="AlphaFoldDB" id="A0A2J6NPI3"/>
<evidence type="ECO:0000313" key="4">
    <source>
        <dbReference type="Proteomes" id="UP000239920"/>
    </source>
</evidence>
<comment type="caution">
    <text evidence="3">The sequence shown here is derived from an EMBL/GenBank/DDBJ whole genome shotgun (WGS) entry which is preliminary data.</text>
</comment>
<organism evidence="3 4">
    <name type="scientific">Limosilactobacillus pontis</name>
    <dbReference type="NCBI Taxonomy" id="35787"/>
    <lineage>
        <taxon>Bacteria</taxon>
        <taxon>Bacillati</taxon>
        <taxon>Bacillota</taxon>
        <taxon>Bacilli</taxon>
        <taxon>Lactobacillales</taxon>
        <taxon>Lactobacillaceae</taxon>
        <taxon>Limosilactobacillus</taxon>
    </lineage>
</organism>
<proteinExistence type="inferred from homology"/>
<dbReference type="PANTHER" id="PTHR30469:SF15">
    <property type="entry name" value="HLYD FAMILY OF SECRETION PROTEINS"/>
    <property type="match status" value="1"/>
</dbReference>
<name>A0A2J6NPI3_9LACO</name>
<sequence>MVGIGVVHMMNKDNHQAPKYRTMTVSHQADFALTGKVTPVQTQVLTLPAGKLQNLNVKNGDHVTQGEALLTMYDDESQDNAVELRGDLTKSQQQLQSQQQTINSLRQQLASADGEEQAELQSQLTEARGAYADAQASVNTAQSRLNNADGKINQTVTAPYAGYVTVDQSKQGAPVVTLYSDRLQFSGQVSEYDYGKLHQGTNLHVKALTTNRTETTPVSYLAKIPLKGSGNNSKYEVTANLNADKFMAGQTTKAYINQDGVRIPKTAVRQGKVFVVENGRARAVNVSGRAVNNYYVVTDGIDEGDRIITNPNRQLKNNTRVDSND</sequence>
<dbReference type="Gene3D" id="2.40.50.100">
    <property type="match status" value="1"/>
</dbReference>